<keyword evidence="3" id="KW-1003">Cell membrane</keyword>
<evidence type="ECO:0000256" key="1">
    <source>
        <dbReference type="ARBA" id="ARBA00004167"/>
    </source>
</evidence>
<evidence type="ECO:0000256" key="5">
    <source>
        <dbReference type="ARBA" id="ARBA00022989"/>
    </source>
</evidence>
<organism evidence="10 11">
    <name type="scientific">Oceanospirillum linum</name>
    <dbReference type="NCBI Taxonomy" id="966"/>
    <lineage>
        <taxon>Bacteria</taxon>
        <taxon>Pseudomonadati</taxon>
        <taxon>Pseudomonadota</taxon>
        <taxon>Gammaproteobacteria</taxon>
        <taxon>Oceanospirillales</taxon>
        <taxon>Oceanospirillaceae</taxon>
        <taxon>Oceanospirillum</taxon>
    </lineage>
</organism>
<dbReference type="PANTHER" id="PTHR37461">
    <property type="entry name" value="ANTI-SIGMA-K FACTOR RSKA"/>
    <property type="match status" value="1"/>
</dbReference>
<accession>A0A1T1HB32</accession>
<dbReference type="STRING" id="966.BTA35_0208610"/>
<keyword evidence="5" id="KW-1133">Transmembrane helix</keyword>
<dbReference type="GO" id="GO:0006417">
    <property type="term" value="P:regulation of translation"/>
    <property type="evidence" value="ECO:0007669"/>
    <property type="project" value="TreeGrafter"/>
</dbReference>
<comment type="caution">
    <text evidence="10">The sequence shown here is derived from an EMBL/GenBank/DDBJ whole genome shotgun (WGS) entry which is preliminary data.</text>
</comment>
<reference evidence="10" key="1">
    <citation type="submission" date="2017-02" db="EMBL/GenBank/DDBJ databases">
        <title>Draft Genome Sequence of the Salt Water Bacterium Oceanospirillum linum ATCC 11336.</title>
        <authorList>
            <person name="Trachtenberg A.M."/>
            <person name="Carney J.G."/>
            <person name="Linnane J.D."/>
            <person name="Rheaume B.A."/>
            <person name="Pitts N.L."/>
            <person name="Mykles D.L."/>
            <person name="Maclea K.S."/>
        </authorList>
    </citation>
    <scope>NUCLEOTIDE SEQUENCE [LARGE SCALE GENOMIC DNA]</scope>
    <source>
        <strain evidence="10">ATCC 11336</strain>
    </source>
</reference>
<evidence type="ECO:0000313" key="10">
    <source>
        <dbReference type="EMBL" id="OOV87059.1"/>
    </source>
</evidence>
<dbReference type="GO" id="GO:0005886">
    <property type="term" value="C:plasma membrane"/>
    <property type="evidence" value="ECO:0007669"/>
    <property type="project" value="UniProtKB-SubCell"/>
</dbReference>
<dbReference type="Gene3D" id="1.10.10.1320">
    <property type="entry name" value="Anti-sigma factor, zinc-finger domain"/>
    <property type="match status" value="1"/>
</dbReference>
<feature type="domain" description="Anti-sigma K factor RskA C-terminal" evidence="9">
    <location>
        <begin position="122"/>
        <end position="221"/>
    </location>
</feature>
<evidence type="ECO:0000256" key="7">
    <source>
        <dbReference type="ARBA" id="ARBA00029829"/>
    </source>
</evidence>
<evidence type="ECO:0000256" key="6">
    <source>
        <dbReference type="ARBA" id="ARBA00023136"/>
    </source>
</evidence>
<keyword evidence="4" id="KW-0812">Transmembrane</keyword>
<dbReference type="AlphaFoldDB" id="A0A1T1HB32"/>
<evidence type="ECO:0000256" key="4">
    <source>
        <dbReference type="ARBA" id="ARBA00022692"/>
    </source>
</evidence>
<evidence type="ECO:0000259" key="9">
    <source>
        <dbReference type="Pfam" id="PF10099"/>
    </source>
</evidence>
<dbReference type="EMBL" id="MTSD02000003">
    <property type="protein sequence ID" value="OOV87059.1"/>
    <property type="molecule type" value="Genomic_DNA"/>
</dbReference>
<evidence type="ECO:0000256" key="2">
    <source>
        <dbReference type="ARBA" id="ARBA00004236"/>
    </source>
</evidence>
<dbReference type="InterPro" id="IPR041916">
    <property type="entry name" value="Anti_sigma_zinc_sf"/>
</dbReference>
<gene>
    <name evidence="10" type="ORF">BTA35_0208610</name>
</gene>
<evidence type="ECO:0000256" key="8">
    <source>
        <dbReference type="ARBA" id="ARBA00030803"/>
    </source>
</evidence>
<protein>
    <recommendedName>
        <fullName evidence="8">Regulator of SigK</fullName>
    </recommendedName>
    <alternativeName>
        <fullName evidence="7">Sigma-K anti-sigma factor RskA</fullName>
    </alternativeName>
</protein>
<proteinExistence type="predicted"/>
<evidence type="ECO:0000313" key="11">
    <source>
        <dbReference type="Proteomes" id="UP000190064"/>
    </source>
</evidence>
<dbReference type="InterPro" id="IPR051474">
    <property type="entry name" value="Anti-sigma-K/W_factor"/>
</dbReference>
<dbReference type="PANTHER" id="PTHR37461:SF1">
    <property type="entry name" value="ANTI-SIGMA-K FACTOR RSKA"/>
    <property type="match status" value="1"/>
</dbReference>
<dbReference type="RefSeq" id="WP_078319410.1">
    <property type="nucleotide sequence ID" value="NZ_FXTS01000003.1"/>
</dbReference>
<keyword evidence="11" id="KW-1185">Reference proteome</keyword>
<dbReference type="Pfam" id="PF10099">
    <property type="entry name" value="RskA_C"/>
    <property type="match status" value="1"/>
</dbReference>
<dbReference type="GO" id="GO:0016989">
    <property type="term" value="F:sigma factor antagonist activity"/>
    <property type="evidence" value="ECO:0007669"/>
    <property type="project" value="TreeGrafter"/>
</dbReference>
<keyword evidence="6" id="KW-0472">Membrane</keyword>
<name>A0A1T1HB32_OCELI</name>
<dbReference type="InterPro" id="IPR018764">
    <property type="entry name" value="RskA_C"/>
</dbReference>
<evidence type="ECO:0000256" key="3">
    <source>
        <dbReference type="ARBA" id="ARBA00022475"/>
    </source>
</evidence>
<dbReference type="Proteomes" id="UP000190064">
    <property type="component" value="Unassembled WGS sequence"/>
</dbReference>
<comment type="subcellular location">
    <subcellularLocation>
        <location evidence="2">Cell membrane</location>
    </subcellularLocation>
    <subcellularLocation>
        <location evidence="1">Membrane</location>
        <topology evidence="1">Single-pass membrane protein</topology>
    </subcellularLocation>
</comment>
<sequence>MSDPHHITEPYDLTLPEQRHLAAGEYVLNTLSPKEKASFEALMAFSPDLQADVQQWREQLQVLDTSLKPVQPPAHLWKKIEQQIKPSKAGFSLKFWQLSAMVSFSFSLALATVLLIKPPMMNADTADHLYVVNSPEQKPAWLVNTSMDRSHLMVQTVKPASLPDGKVCKLWLKVGDQYAMVGVLPHSGLSKLSVPQWMQNQLVNAQIIVSVDPMDSDNNPDEMGPVVNKGGFTPLEGSLRRF</sequence>